<protein>
    <submittedName>
        <fullName evidence="1">Uncharacterized protein</fullName>
    </submittedName>
</protein>
<keyword evidence="2" id="KW-1185">Reference proteome</keyword>
<evidence type="ECO:0000313" key="2">
    <source>
        <dbReference type="Proteomes" id="UP000321534"/>
    </source>
</evidence>
<accession>A0A512D060</accession>
<organism evidence="1 2">
    <name type="scientific">Terrabacter aerolatus</name>
    <dbReference type="NCBI Taxonomy" id="422442"/>
    <lineage>
        <taxon>Bacteria</taxon>
        <taxon>Bacillati</taxon>
        <taxon>Actinomycetota</taxon>
        <taxon>Actinomycetes</taxon>
        <taxon>Micrococcales</taxon>
        <taxon>Intrasporangiaceae</taxon>
        <taxon>Terrabacter</taxon>
    </lineage>
</organism>
<sequence>MGDGTGAPVVGVVLRPAGDVVVGVGPGLDTGPGLLVVPGPDDVVVAPPPPCPVVHAEAARTAVTASTTTEGTTA</sequence>
<reference evidence="1 2" key="1">
    <citation type="submission" date="2019-07" db="EMBL/GenBank/DDBJ databases">
        <title>Whole genome shotgun sequence of Terrabacter aerolatus NBRC 106305.</title>
        <authorList>
            <person name="Hosoyama A."/>
            <person name="Uohara A."/>
            <person name="Ohji S."/>
            <person name="Ichikawa N."/>
        </authorList>
    </citation>
    <scope>NUCLEOTIDE SEQUENCE [LARGE SCALE GENOMIC DNA]</scope>
    <source>
        <strain evidence="1 2">NBRC 106305</strain>
    </source>
</reference>
<dbReference type="AlphaFoldDB" id="A0A512D060"/>
<evidence type="ECO:0000313" key="1">
    <source>
        <dbReference type="EMBL" id="GEO29848.1"/>
    </source>
</evidence>
<name>A0A512D060_9MICO</name>
<dbReference type="EMBL" id="BJYX01000006">
    <property type="protein sequence ID" value="GEO29848.1"/>
    <property type="molecule type" value="Genomic_DNA"/>
</dbReference>
<comment type="caution">
    <text evidence="1">The sequence shown here is derived from an EMBL/GenBank/DDBJ whole genome shotgun (WGS) entry which is preliminary data.</text>
</comment>
<proteinExistence type="predicted"/>
<dbReference type="Proteomes" id="UP000321534">
    <property type="component" value="Unassembled WGS sequence"/>
</dbReference>
<gene>
    <name evidence="1" type="ORF">TAE01_16580</name>
</gene>